<proteinExistence type="predicted"/>
<dbReference type="InterPro" id="IPR029041">
    <property type="entry name" value="FAD-linked_oxidoreductase-like"/>
</dbReference>
<dbReference type="AlphaFoldDB" id="A0A0D6Q4S3"/>
<protein>
    <submittedName>
        <fullName evidence="2">Methylenetetrahydrofolate reductase</fullName>
    </submittedName>
</protein>
<organism evidence="2 3">
    <name type="scientific">Komagataeibacter xylinus NBRC 13693</name>
    <dbReference type="NCBI Taxonomy" id="1234668"/>
    <lineage>
        <taxon>Bacteria</taxon>
        <taxon>Pseudomonadati</taxon>
        <taxon>Pseudomonadota</taxon>
        <taxon>Alphaproteobacteria</taxon>
        <taxon>Acetobacterales</taxon>
        <taxon>Acetobacteraceae</taxon>
        <taxon>Komagataeibacter</taxon>
    </lineage>
</organism>
<dbReference type="EMBL" id="BANJ01000005">
    <property type="protein sequence ID" value="GAN98567.1"/>
    <property type="molecule type" value="Genomic_DNA"/>
</dbReference>
<keyword evidence="1" id="KW-0560">Oxidoreductase</keyword>
<evidence type="ECO:0000313" key="2">
    <source>
        <dbReference type="EMBL" id="GAN98567.1"/>
    </source>
</evidence>
<comment type="caution">
    <text evidence="2">The sequence shown here is derived from an EMBL/GenBank/DDBJ whole genome shotgun (WGS) entry which is preliminary data.</text>
</comment>
<sequence length="290" mass="32015">MSDPKFRAAVDRTTRRLVHESSIEMTPAYVSTTRRRPDALPPGTSVFITWLTGMPFGPTLAACHTIRQWGCVPVPHLPVRAITDLPMLQMIAQAVTQELQTDRVLLIAGGGETPAGCFADTVAVLRTRVLQDCGIRRIYVAGHPEGSPVMTPEEALSFLRMKQDIGQKDGLDIRIVSQLCFDPGPLLQWERGLRDNGITLPVHVGLPGLISPRMLVRYGLKCGVGQSLQFLKGQRHRLHRWFWPGAPEQVIQPVARAVAGDGNSLFQGFHFFPFGAVARTLGWRETSGRP</sequence>
<dbReference type="RefSeq" id="WP_048855478.1">
    <property type="nucleotide sequence ID" value="NZ_BANJ01000005.1"/>
</dbReference>
<accession>A0A0D6Q4S3</accession>
<dbReference type="Gene3D" id="3.20.20.220">
    <property type="match status" value="1"/>
</dbReference>
<reference evidence="2 3" key="1">
    <citation type="submission" date="2012-11" db="EMBL/GenBank/DDBJ databases">
        <title>Whole genome sequence of Gluconacetobacter xylinus NBRC 13693.</title>
        <authorList>
            <person name="Azuma Y."/>
            <person name="Higashiura N."/>
            <person name="Hirakawa H."/>
            <person name="Matsushita K."/>
        </authorList>
    </citation>
    <scope>NUCLEOTIDE SEQUENCE [LARGE SCALE GENOMIC DNA]</scope>
    <source>
        <strain evidence="2 3">NBRC 13693</strain>
    </source>
</reference>
<dbReference type="SUPFAM" id="SSF51730">
    <property type="entry name" value="FAD-linked oxidoreductase"/>
    <property type="match status" value="1"/>
</dbReference>
<dbReference type="Proteomes" id="UP000032683">
    <property type="component" value="Unassembled WGS sequence"/>
</dbReference>
<evidence type="ECO:0000256" key="1">
    <source>
        <dbReference type="ARBA" id="ARBA00023002"/>
    </source>
</evidence>
<evidence type="ECO:0000313" key="3">
    <source>
        <dbReference type="Proteomes" id="UP000032683"/>
    </source>
</evidence>
<name>A0A0D6Q4S3_KOMXY</name>
<dbReference type="GO" id="GO:0016491">
    <property type="term" value="F:oxidoreductase activity"/>
    <property type="evidence" value="ECO:0007669"/>
    <property type="project" value="UniProtKB-KW"/>
</dbReference>
<gene>
    <name evidence="2" type="ORF">Gxy13693_005_048</name>
</gene>